<evidence type="ECO:0000313" key="2">
    <source>
        <dbReference type="Proteomes" id="UP001601521"/>
    </source>
</evidence>
<dbReference type="Proteomes" id="UP001601521">
    <property type="component" value="Unassembled WGS sequence"/>
</dbReference>
<dbReference type="SUPFAM" id="SSF140453">
    <property type="entry name" value="EsxAB dimer-like"/>
    <property type="match status" value="1"/>
</dbReference>
<gene>
    <name evidence="1" type="ORF">ACFYTH_03230</name>
</gene>
<name>A0ABW6NB51_9NOCA</name>
<dbReference type="EMBL" id="JBIALX010000001">
    <property type="protein sequence ID" value="MFF0452365.1"/>
    <property type="molecule type" value="Genomic_DNA"/>
</dbReference>
<dbReference type="InterPro" id="IPR010310">
    <property type="entry name" value="T7SS_ESAT-6-like"/>
</dbReference>
<dbReference type="RefSeq" id="WP_387248730.1">
    <property type="nucleotide sequence ID" value="NZ_JBIALX010000001.1"/>
</dbReference>
<accession>A0ABW6NB51</accession>
<dbReference type="Gene3D" id="1.10.287.1060">
    <property type="entry name" value="ESAT-6-like"/>
    <property type="match status" value="1"/>
</dbReference>
<dbReference type="Pfam" id="PF06013">
    <property type="entry name" value="WXG100"/>
    <property type="match status" value="1"/>
</dbReference>
<protein>
    <submittedName>
        <fullName evidence="1">WXG100 family type VII secretion target</fullName>
    </submittedName>
</protein>
<sequence length="104" mass="11737">MAQAFNLDGGKLDEFIKQMNQLHTTIDHHVTEAQGHAGELAHHLQGPAGDALQQTFERFLRAAKQMNDTLLQNADNLQDVNKKYGHVEMDQLHHLKEVDGLLNM</sequence>
<comment type="caution">
    <text evidence="1">The sequence shown here is derived from an EMBL/GenBank/DDBJ whole genome shotgun (WGS) entry which is preliminary data.</text>
</comment>
<organism evidence="1 2">
    <name type="scientific">Nocardia africana</name>
    <dbReference type="NCBI Taxonomy" id="134964"/>
    <lineage>
        <taxon>Bacteria</taxon>
        <taxon>Bacillati</taxon>
        <taxon>Actinomycetota</taxon>
        <taxon>Actinomycetes</taxon>
        <taxon>Mycobacteriales</taxon>
        <taxon>Nocardiaceae</taxon>
        <taxon>Nocardia</taxon>
    </lineage>
</organism>
<dbReference type="InterPro" id="IPR036689">
    <property type="entry name" value="ESAT-6-like_sf"/>
</dbReference>
<evidence type="ECO:0000313" key="1">
    <source>
        <dbReference type="EMBL" id="MFF0452365.1"/>
    </source>
</evidence>
<keyword evidence="2" id="KW-1185">Reference proteome</keyword>
<reference evidence="1 2" key="1">
    <citation type="submission" date="2024-10" db="EMBL/GenBank/DDBJ databases">
        <title>The Natural Products Discovery Center: Release of the First 8490 Sequenced Strains for Exploring Actinobacteria Biosynthetic Diversity.</title>
        <authorList>
            <person name="Kalkreuter E."/>
            <person name="Kautsar S.A."/>
            <person name="Yang D."/>
            <person name="Bader C.D."/>
            <person name="Teijaro C.N."/>
            <person name="Fluegel L."/>
            <person name="Davis C.M."/>
            <person name="Simpson J.R."/>
            <person name="Lauterbach L."/>
            <person name="Steele A.D."/>
            <person name="Gui C."/>
            <person name="Meng S."/>
            <person name="Li G."/>
            <person name="Viehrig K."/>
            <person name="Ye F."/>
            <person name="Su P."/>
            <person name="Kiefer A.F."/>
            <person name="Nichols A."/>
            <person name="Cepeda A.J."/>
            <person name="Yan W."/>
            <person name="Fan B."/>
            <person name="Jiang Y."/>
            <person name="Adhikari A."/>
            <person name="Zheng C.-J."/>
            <person name="Schuster L."/>
            <person name="Cowan T.M."/>
            <person name="Smanski M.J."/>
            <person name="Chevrette M.G."/>
            <person name="De Carvalho L.P.S."/>
            <person name="Shen B."/>
        </authorList>
    </citation>
    <scope>NUCLEOTIDE SEQUENCE [LARGE SCALE GENOMIC DNA]</scope>
    <source>
        <strain evidence="1 2">NPDC004550</strain>
    </source>
</reference>
<proteinExistence type="predicted"/>